<proteinExistence type="predicted"/>
<keyword evidence="2" id="KW-1185">Reference proteome</keyword>
<sequence length="152" mass="16773">MGRGDLGRAGGRVQVKQQVSERCTCCSVLYCGGRLEGGRKERCQRSKWIGENTVLGMGRVGTRVARNRYRRKAAGETCVNVVVEDAGHGSWLVTPALPIKKSHKSARRPRREEGGKLRRTWEKFQGGGKERGSEGVVWCGAVLWVGNLQHLA</sequence>
<dbReference type="AlphaFoldDB" id="A0A5B7HZN8"/>
<organism evidence="1 2">
    <name type="scientific">Portunus trituberculatus</name>
    <name type="common">Swimming crab</name>
    <name type="synonym">Neptunus trituberculatus</name>
    <dbReference type="NCBI Taxonomy" id="210409"/>
    <lineage>
        <taxon>Eukaryota</taxon>
        <taxon>Metazoa</taxon>
        <taxon>Ecdysozoa</taxon>
        <taxon>Arthropoda</taxon>
        <taxon>Crustacea</taxon>
        <taxon>Multicrustacea</taxon>
        <taxon>Malacostraca</taxon>
        <taxon>Eumalacostraca</taxon>
        <taxon>Eucarida</taxon>
        <taxon>Decapoda</taxon>
        <taxon>Pleocyemata</taxon>
        <taxon>Brachyura</taxon>
        <taxon>Eubrachyura</taxon>
        <taxon>Portunoidea</taxon>
        <taxon>Portunidae</taxon>
        <taxon>Portuninae</taxon>
        <taxon>Portunus</taxon>
    </lineage>
</organism>
<protein>
    <submittedName>
        <fullName evidence="1">Uncharacterized protein</fullName>
    </submittedName>
</protein>
<reference evidence="1 2" key="1">
    <citation type="submission" date="2019-05" db="EMBL/GenBank/DDBJ databases">
        <title>Another draft genome of Portunus trituberculatus and its Hox gene families provides insights of decapod evolution.</title>
        <authorList>
            <person name="Jeong J.-H."/>
            <person name="Song I."/>
            <person name="Kim S."/>
            <person name="Choi T."/>
            <person name="Kim D."/>
            <person name="Ryu S."/>
            <person name="Kim W."/>
        </authorList>
    </citation>
    <scope>NUCLEOTIDE SEQUENCE [LARGE SCALE GENOMIC DNA]</scope>
    <source>
        <tissue evidence="1">Muscle</tissue>
    </source>
</reference>
<accession>A0A5B7HZN8</accession>
<evidence type="ECO:0000313" key="2">
    <source>
        <dbReference type="Proteomes" id="UP000324222"/>
    </source>
</evidence>
<dbReference type="Proteomes" id="UP000324222">
    <property type="component" value="Unassembled WGS sequence"/>
</dbReference>
<gene>
    <name evidence="1" type="ORF">E2C01_069721</name>
</gene>
<evidence type="ECO:0000313" key="1">
    <source>
        <dbReference type="EMBL" id="MPC75335.1"/>
    </source>
</evidence>
<comment type="caution">
    <text evidence="1">The sequence shown here is derived from an EMBL/GenBank/DDBJ whole genome shotgun (WGS) entry which is preliminary data.</text>
</comment>
<dbReference type="EMBL" id="VSRR010040874">
    <property type="protein sequence ID" value="MPC75335.1"/>
    <property type="molecule type" value="Genomic_DNA"/>
</dbReference>
<name>A0A5B7HZN8_PORTR</name>